<evidence type="ECO:0000256" key="4">
    <source>
        <dbReference type="ARBA" id="ARBA00022840"/>
    </source>
</evidence>
<reference evidence="18" key="1">
    <citation type="submission" date="2024-03" db="EMBL/GenBank/DDBJ databases">
        <title>WGS assembly of Saponaria officinalis var. Norfolk2.</title>
        <authorList>
            <person name="Jenkins J."/>
            <person name="Shu S."/>
            <person name="Grimwood J."/>
            <person name="Barry K."/>
            <person name="Goodstein D."/>
            <person name="Schmutz J."/>
            <person name="Leebens-Mack J."/>
            <person name="Osbourn A."/>
        </authorList>
    </citation>
    <scope>NUCLEOTIDE SEQUENCE [LARGE SCALE GENOMIC DNA]</scope>
    <source>
        <strain evidence="18">JIC</strain>
    </source>
</reference>
<dbReference type="SUPFAM" id="SSF54495">
    <property type="entry name" value="UBC-like"/>
    <property type="match status" value="1"/>
</dbReference>
<dbReference type="CDD" id="cd23797">
    <property type="entry name" value="UBCc_UBE2H"/>
    <property type="match status" value="1"/>
</dbReference>
<dbReference type="PROSITE" id="PS50127">
    <property type="entry name" value="UBC_2"/>
    <property type="match status" value="1"/>
</dbReference>
<feature type="compositionally biased region" description="Acidic residues" evidence="16">
    <location>
        <begin position="162"/>
        <end position="182"/>
    </location>
</feature>
<evidence type="ECO:0000256" key="14">
    <source>
        <dbReference type="PROSITE-ProRule" id="PRU10133"/>
    </source>
</evidence>
<sequence length="191" mass="21682">MSSLGNRRESDIVRLMMSNFTVEPINDRTDEFYVIFRGPKESLYEGGVWKLHVELAINYPYEPPTVTFVNKIFHPNINEQSGVICLDVINKSWSSVTDLVNVFEILIPQLLLYPNDSDGLNEDAIFLLMSDTEKFEQTVKDYCKRYAKEEDVIGSCSGAQISDEDDSEESEDEDAYSVDESSDAMAGHLEL</sequence>
<dbReference type="SMART" id="SM00212">
    <property type="entry name" value="UBCc"/>
    <property type="match status" value="1"/>
</dbReference>
<evidence type="ECO:0000256" key="7">
    <source>
        <dbReference type="ARBA" id="ARBA00060202"/>
    </source>
</evidence>
<evidence type="ECO:0000256" key="2">
    <source>
        <dbReference type="ARBA" id="ARBA00022741"/>
    </source>
</evidence>
<gene>
    <name evidence="18" type="ORF">RND81_02G025300</name>
</gene>
<evidence type="ECO:0000256" key="16">
    <source>
        <dbReference type="SAM" id="MobiDB-lite"/>
    </source>
</evidence>
<evidence type="ECO:0000259" key="17">
    <source>
        <dbReference type="PROSITE" id="PS50127"/>
    </source>
</evidence>
<dbReference type="GO" id="GO:0004842">
    <property type="term" value="F:ubiquitin-protein transferase activity"/>
    <property type="evidence" value="ECO:0007669"/>
    <property type="project" value="UniProtKB-ARBA"/>
</dbReference>
<keyword evidence="2 15" id="KW-0547">Nucleotide-binding</keyword>
<dbReference type="Proteomes" id="UP001443914">
    <property type="component" value="Unassembled WGS sequence"/>
</dbReference>
<proteinExistence type="inferred from homology"/>
<evidence type="ECO:0000256" key="15">
    <source>
        <dbReference type="RuleBase" id="RU362109"/>
    </source>
</evidence>
<keyword evidence="3 15" id="KW-0833">Ubl conjugation pathway</keyword>
<comment type="caution">
    <text evidence="18">The sequence shown here is derived from an EMBL/GenBank/DDBJ whole genome shotgun (WGS) entry which is preliminary data.</text>
</comment>
<dbReference type="Gene3D" id="3.10.110.10">
    <property type="entry name" value="Ubiquitin Conjugating Enzyme"/>
    <property type="match status" value="1"/>
</dbReference>
<dbReference type="AlphaFoldDB" id="A0AAW1MPT8"/>
<dbReference type="PROSITE" id="PS00183">
    <property type="entry name" value="UBC_1"/>
    <property type="match status" value="1"/>
</dbReference>
<dbReference type="GO" id="GO:0005524">
    <property type="term" value="F:ATP binding"/>
    <property type="evidence" value="ECO:0007669"/>
    <property type="project" value="UniProtKB-UniRule"/>
</dbReference>
<dbReference type="InterPro" id="IPR000608">
    <property type="entry name" value="UBC"/>
</dbReference>
<dbReference type="InterPro" id="IPR016135">
    <property type="entry name" value="UBQ-conjugating_enzyme/RWD"/>
</dbReference>
<evidence type="ECO:0000256" key="9">
    <source>
        <dbReference type="ARBA" id="ARBA00072436"/>
    </source>
</evidence>
<dbReference type="PANTHER" id="PTHR24068">
    <property type="entry name" value="UBIQUITIN-CONJUGATING ENZYME E2"/>
    <property type="match status" value="1"/>
</dbReference>
<feature type="active site" description="Glycyl thioester intermediate" evidence="14">
    <location>
        <position position="85"/>
    </location>
</feature>
<comment type="similarity">
    <text evidence="15">Belongs to the ubiquitin-conjugating enzyme family.</text>
</comment>
<keyword evidence="4 15" id="KW-0067">ATP-binding</keyword>
<evidence type="ECO:0000313" key="19">
    <source>
        <dbReference type="Proteomes" id="UP001443914"/>
    </source>
</evidence>
<organism evidence="18 19">
    <name type="scientific">Saponaria officinalis</name>
    <name type="common">Common soapwort</name>
    <name type="synonym">Lychnis saponaria</name>
    <dbReference type="NCBI Taxonomy" id="3572"/>
    <lineage>
        <taxon>Eukaryota</taxon>
        <taxon>Viridiplantae</taxon>
        <taxon>Streptophyta</taxon>
        <taxon>Embryophyta</taxon>
        <taxon>Tracheophyta</taxon>
        <taxon>Spermatophyta</taxon>
        <taxon>Magnoliopsida</taxon>
        <taxon>eudicotyledons</taxon>
        <taxon>Gunneridae</taxon>
        <taxon>Pentapetalae</taxon>
        <taxon>Caryophyllales</taxon>
        <taxon>Caryophyllaceae</taxon>
        <taxon>Caryophylleae</taxon>
        <taxon>Saponaria</taxon>
    </lineage>
</organism>
<protein>
    <recommendedName>
        <fullName evidence="9">Ubiquitin-conjugating enzyme E2 H</fullName>
    </recommendedName>
    <alternativeName>
        <fullName evidence="12">(E3-independent) E2 ubiquitin-conjugating enzyme H</fullName>
    </alternativeName>
    <alternativeName>
        <fullName evidence="10">E2 ubiquitin-conjugating enzyme H</fullName>
    </alternativeName>
    <alternativeName>
        <fullName evidence="13">Ubiquitin carrier protein H</fullName>
    </alternativeName>
    <alternativeName>
        <fullName evidence="11">Ubiquitin-protein ligase H</fullName>
    </alternativeName>
</protein>
<dbReference type="FunFam" id="3.10.110.10:FF:000078">
    <property type="entry name" value="ubiquitin-conjugating enzyme E2 H isoform X2"/>
    <property type="match status" value="1"/>
</dbReference>
<keyword evidence="6" id="KW-0007">Acetylation</keyword>
<name>A0AAW1MPT8_SAPOF</name>
<evidence type="ECO:0000256" key="11">
    <source>
        <dbReference type="ARBA" id="ARBA00077502"/>
    </source>
</evidence>
<evidence type="ECO:0000256" key="1">
    <source>
        <dbReference type="ARBA" id="ARBA00022679"/>
    </source>
</evidence>
<accession>A0AAW1MPT8</accession>
<evidence type="ECO:0000256" key="5">
    <source>
        <dbReference type="ARBA" id="ARBA00022843"/>
    </source>
</evidence>
<keyword evidence="5" id="KW-0832">Ubl conjugation</keyword>
<evidence type="ECO:0000256" key="3">
    <source>
        <dbReference type="ARBA" id="ARBA00022786"/>
    </source>
</evidence>
<feature type="domain" description="UBC core" evidence="17">
    <location>
        <begin position="1"/>
        <end position="148"/>
    </location>
</feature>
<evidence type="ECO:0000256" key="10">
    <source>
        <dbReference type="ARBA" id="ARBA00076312"/>
    </source>
</evidence>
<dbReference type="Pfam" id="PF00179">
    <property type="entry name" value="UQ_con"/>
    <property type="match status" value="1"/>
</dbReference>
<evidence type="ECO:0000256" key="12">
    <source>
        <dbReference type="ARBA" id="ARBA00078369"/>
    </source>
</evidence>
<evidence type="ECO:0000256" key="13">
    <source>
        <dbReference type="ARBA" id="ARBA00082119"/>
    </source>
</evidence>
<evidence type="ECO:0000256" key="8">
    <source>
        <dbReference type="ARBA" id="ARBA00063081"/>
    </source>
</evidence>
<evidence type="ECO:0000313" key="18">
    <source>
        <dbReference type="EMBL" id="KAK9747941.1"/>
    </source>
</evidence>
<keyword evidence="1" id="KW-0808">Transferase</keyword>
<feature type="region of interest" description="Disordered" evidence="16">
    <location>
        <begin position="156"/>
        <end position="191"/>
    </location>
</feature>
<comment type="function">
    <text evidence="7">Accepts ubiquitin from the E1 complex and catalyzes its covalent attachment to other proteins. E2 ubiquitin conjugating enzyme that transfers ubiquitin to MAEA, a core component of the CTLH E3 ubiquitin-protein ligase complex. In vitro catalyzes 'Lys-11'- and 'Lys-48'-linked polyubiquitination. Capable, in vitro, to ubiquitinate histone H2A.</text>
</comment>
<dbReference type="InterPro" id="IPR023313">
    <property type="entry name" value="UBQ-conjugating_AS"/>
</dbReference>
<evidence type="ECO:0000256" key="6">
    <source>
        <dbReference type="ARBA" id="ARBA00022990"/>
    </source>
</evidence>
<dbReference type="EMBL" id="JBDFQZ010000002">
    <property type="protein sequence ID" value="KAK9747941.1"/>
    <property type="molecule type" value="Genomic_DNA"/>
</dbReference>
<comment type="subunit">
    <text evidence="8">Interacts with MAEA and WDR26, components of the CTLH complex that contains GID4, RANBP9 and/or RANBP10, MKLN1, MAEA, RMND5A (or alternatively its paralog RMND5B), GID8, ARMC8, WDR26 and YPEL5.</text>
</comment>
<keyword evidence="19" id="KW-1185">Reference proteome</keyword>